<dbReference type="STRING" id="530584.SAMN05421630_11248"/>
<feature type="region of interest" description="Disordered" evidence="1">
    <location>
        <begin position="111"/>
        <end position="253"/>
    </location>
</feature>
<sequence>MASGVGPGAEFRPCDASGNLLRAHPAECGLLVVRLPRRGRSGRGRSARGVLARPMRSPVKIHAPSFCIASCIQDTSTRVTDTEQSTTNRNENNPLSRAADSAINIARRPAKPWHADTFERTSGSRISFVPSPSAHNRQASRRYPRSGPPHQTRPAPTLSQAPPRMNASCPRNGLVHCGLQVAPNSPDRRSSAPSRKQPDPNPAATPRLGHPTPYGQHFRHPNARRSSPSRRFAVIHGRDTPHPARNGFSQHRP</sequence>
<protein>
    <submittedName>
        <fullName evidence="2">Uncharacterized protein</fullName>
    </submittedName>
</protein>
<reference evidence="2 3" key="1">
    <citation type="submission" date="2016-10" db="EMBL/GenBank/DDBJ databases">
        <authorList>
            <person name="de Groot N.N."/>
        </authorList>
    </citation>
    <scope>NUCLEOTIDE SEQUENCE [LARGE SCALE GENOMIC DNA]</scope>
    <source>
        <strain evidence="2 3">CGMCC 4.5506</strain>
    </source>
</reference>
<evidence type="ECO:0000313" key="3">
    <source>
        <dbReference type="Proteomes" id="UP000199494"/>
    </source>
</evidence>
<evidence type="ECO:0000313" key="2">
    <source>
        <dbReference type="EMBL" id="SDD76479.1"/>
    </source>
</evidence>
<dbReference type="Proteomes" id="UP000199494">
    <property type="component" value="Unassembled WGS sequence"/>
</dbReference>
<name>A0A1G6XE46_9PSEU</name>
<dbReference type="EMBL" id="FMZE01000012">
    <property type="protein sequence ID" value="SDD76479.1"/>
    <property type="molecule type" value="Genomic_DNA"/>
</dbReference>
<feature type="compositionally biased region" description="Polar residues" evidence="1">
    <location>
        <begin position="77"/>
        <end position="95"/>
    </location>
</feature>
<organism evidence="2 3">
    <name type="scientific">Prauserella marina</name>
    <dbReference type="NCBI Taxonomy" id="530584"/>
    <lineage>
        <taxon>Bacteria</taxon>
        <taxon>Bacillati</taxon>
        <taxon>Actinomycetota</taxon>
        <taxon>Actinomycetes</taxon>
        <taxon>Pseudonocardiales</taxon>
        <taxon>Pseudonocardiaceae</taxon>
        <taxon>Prauserella</taxon>
    </lineage>
</organism>
<proteinExistence type="predicted"/>
<keyword evidence="3" id="KW-1185">Reference proteome</keyword>
<accession>A0A1G6XE46</accession>
<gene>
    <name evidence="2" type="ORF">SAMN05421630_11248</name>
</gene>
<feature type="region of interest" description="Disordered" evidence="1">
    <location>
        <begin position="77"/>
        <end position="99"/>
    </location>
</feature>
<dbReference type="AlphaFoldDB" id="A0A1G6XE46"/>
<evidence type="ECO:0000256" key="1">
    <source>
        <dbReference type="SAM" id="MobiDB-lite"/>
    </source>
</evidence>